<proteinExistence type="predicted"/>
<gene>
    <name evidence="1" type="ORF">MFUM_1858</name>
</gene>
<dbReference type="EMBL" id="OX458932">
    <property type="protein sequence ID" value="CAI9086181.1"/>
    <property type="molecule type" value="Genomic_DNA"/>
</dbReference>
<protein>
    <submittedName>
        <fullName evidence="1">Uncharacterized protein</fullName>
    </submittedName>
</protein>
<sequence>MCSIYYIHSPIDFFSAHNLAQPIYLPSLSASTPARAFGLAGGVGCPIPVSLALRCPV</sequence>
<evidence type="ECO:0000313" key="1">
    <source>
        <dbReference type="EMBL" id="CAI9086181.1"/>
    </source>
</evidence>
<reference evidence="1" key="1">
    <citation type="submission" date="2023-03" db="EMBL/GenBank/DDBJ databases">
        <authorList>
            <person name="Cremers G."/>
            <person name="Picone N."/>
        </authorList>
    </citation>
    <scope>NUCLEOTIDE SEQUENCE</scope>
    <source>
        <strain evidence="1">Sample_alias</strain>
    </source>
</reference>
<dbReference type="Proteomes" id="UP001161497">
    <property type="component" value="Chromosome"/>
</dbReference>
<accession>A0ABN8XG08</accession>
<organism evidence="1 2">
    <name type="scientific">Candidatus Methylacidiphilum fumarolicum</name>
    <dbReference type="NCBI Taxonomy" id="591154"/>
    <lineage>
        <taxon>Bacteria</taxon>
        <taxon>Pseudomonadati</taxon>
        <taxon>Verrucomicrobiota</taxon>
        <taxon>Methylacidiphilae</taxon>
        <taxon>Methylacidiphilales</taxon>
        <taxon>Methylacidiphilaceae</taxon>
        <taxon>Methylacidiphilum (ex Ratnadevi et al. 2023)</taxon>
    </lineage>
</organism>
<keyword evidence="2" id="KW-1185">Reference proteome</keyword>
<name>A0ABN8XG08_9BACT</name>
<evidence type="ECO:0000313" key="2">
    <source>
        <dbReference type="Proteomes" id="UP001161497"/>
    </source>
</evidence>